<dbReference type="GO" id="GO:0031097">
    <property type="term" value="C:medial cortex"/>
    <property type="evidence" value="ECO:0007669"/>
    <property type="project" value="TreeGrafter"/>
</dbReference>
<dbReference type="EMBL" id="BABT02000165">
    <property type="protein sequence ID" value="GAA98949.1"/>
    <property type="molecule type" value="Genomic_DNA"/>
</dbReference>
<dbReference type="RefSeq" id="XP_014567108.1">
    <property type="nucleotide sequence ID" value="XM_014711622.1"/>
</dbReference>
<feature type="domain" description="BAR" evidence="5">
    <location>
        <begin position="15"/>
        <end position="247"/>
    </location>
</feature>
<dbReference type="PRINTS" id="PR00452">
    <property type="entry name" value="SH3DOMAIN"/>
</dbReference>
<dbReference type="GO" id="GO:0030479">
    <property type="term" value="C:actin cortical patch"/>
    <property type="evidence" value="ECO:0007669"/>
    <property type="project" value="TreeGrafter"/>
</dbReference>
<dbReference type="AlphaFoldDB" id="G7E7Y9"/>
<evidence type="ECO:0000259" key="4">
    <source>
        <dbReference type="PROSITE" id="PS50002"/>
    </source>
</evidence>
<proteinExistence type="predicted"/>
<evidence type="ECO:0000256" key="3">
    <source>
        <dbReference type="SAM" id="MobiDB-lite"/>
    </source>
</evidence>
<feature type="domain" description="SH3" evidence="4">
    <location>
        <begin position="362"/>
        <end position="422"/>
    </location>
</feature>
<evidence type="ECO:0000313" key="7">
    <source>
        <dbReference type="Proteomes" id="UP000009131"/>
    </source>
</evidence>
<sequence>MKGLGKAIVRTPHMLTSKVGMASKSSDPEFDDLNRRFTVVEGNATKLLKDAEAYRSAAASLIDSAGNFSGNFAELFQPIGDEYGLDAKYPDAVDTIKNISSYRGDMAALKEAIQPELELIDARIIIPVKEYIELIKKARKAITKRDHKLIDYDRHNNAYVKARDKKEKSLKEEQNLFKLEQNHEQASQEYDYQNTLLKTELPRFIEISLAFIKPLFESLYFMQLNIFYTMHESLEAYTSGKIEHVSDVEHAYTAKLGDAGEKVAELSIIRRVGSTQMLLAQHRGGAGAGSSLSPSRSSTLASASSTTSPTRPYGAKPVSPGLNRATSGTYSAPPPYTGGAVAAAGNGVAKRPPPPPPPKPGARVTYCTALYDFTAQAAGDLSFSAGDRIELVERTASTEDWWKGKLNGQSGSFPGNYVEIAQ</sequence>
<dbReference type="GO" id="GO:0008289">
    <property type="term" value="F:lipid binding"/>
    <property type="evidence" value="ECO:0007669"/>
    <property type="project" value="TreeGrafter"/>
</dbReference>
<dbReference type="InterPro" id="IPR036028">
    <property type="entry name" value="SH3-like_dom_sf"/>
</dbReference>
<dbReference type="GO" id="GO:0051666">
    <property type="term" value="P:actin cortical patch localization"/>
    <property type="evidence" value="ECO:0007669"/>
    <property type="project" value="InterPro"/>
</dbReference>
<dbReference type="Gene3D" id="1.20.1270.60">
    <property type="entry name" value="Arfaptin homology (AH) domain/BAR domain"/>
    <property type="match status" value="1"/>
</dbReference>
<dbReference type="OrthoDB" id="2159336at2759"/>
<dbReference type="OMA" id="QEYDYYN"/>
<dbReference type="HOGENOM" id="CLU_025518_1_0_1"/>
<dbReference type="GO" id="GO:1990528">
    <property type="term" value="C:Rvs161p-Rvs167p complex"/>
    <property type="evidence" value="ECO:0007669"/>
    <property type="project" value="TreeGrafter"/>
</dbReference>
<evidence type="ECO:0000313" key="6">
    <source>
        <dbReference type="EMBL" id="GAA98949.1"/>
    </source>
</evidence>
<dbReference type="Proteomes" id="UP000009131">
    <property type="component" value="Unassembled WGS sequence"/>
</dbReference>
<reference evidence="6 7" key="2">
    <citation type="journal article" date="2012" name="Open Biol.">
        <title>Characteristics of nucleosomes and linker DNA regions on the genome of the basidiomycete Mixia osmundae revealed by mono- and dinucleosome mapping.</title>
        <authorList>
            <person name="Nishida H."/>
            <person name="Kondo S."/>
            <person name="Matsumoto T."/>
            <person name="Suzuki Y."/>
            <person name="Yoshikawa H."/>
            <person name="Taylor T.D."/>
            <person name="Sugiyama J."/>
        </authorList>
    </citation>
    <scope>NUCLEOTIDE SEQUENCE [LARGE SCALE GENOMIC DNA]</scope>
    <source>
        <strain evidence="7">CBS 9802 / IAM 14324 / JCM 22182 / KY 12970</strain>
    </source>
</reference>
<dbReference type="eggNOG" id="KOG3771">
    <property type="taxonomic scope" value="Eukaryota"/>
</dbReference>
<dbReference type="FunFam" id="2.30.30.40:FF:000100">
    <property type="entry name" value="SH3 domain-containing YSC84-like protein 1"/>
    <property type="match status" value="1"/>
</dbReference>
<comment type="caution">
    <text evidence="6">The sequence shown here is derived from an EMBL/GenBank/DDBJ whole genome shotgun (WGS) entry which is preliminary data.</text>
</comment>
<dbReference type="SMART" id="SM00721">
    <property type="entry name" value="BAR"/>
    <property type="match status" value="1"/>
</dbReference>
<keyword evidence="7" id="KW-1185">Reference proteome</keyword>
<dbReference type="PROSITE" id="PS50002">
    <property type="entry name" value="SH3"/>
    <property type="match status" value="1"/>
</dbReference>
<accession>G7E7Y9</accession>
<dbReference type="SUPFAM" id="SSF50044">
    <property type="entry name" value="SH3-domain"/>
    <property type="match status" value="1"/>
</dbReference>
<dbReference type="Pfam" id="PF03114">
    <property type="entry name" value="BAR"/>
    <property type="match status" value="1"/>
</dbReference>
<dbReference type="SMART" id="SM00326">
    <property type="entry name" value="SH3"/>
    <property type="match status" value="1"/>
</dbReference>
<dbReference type="PANTHER" id="PTHR47174:SF1">
    <property type="entry name" value="REDUCED VIABILITY UPON STARVATION PROTEIN 167"/>
    <property type="match status" value="1"/>
</dbReference>
<dbReference type="InterPro" id="IPR004148">
    <property type="entry name" value="BAR_dom"/>
</dbReference>
<feature type="compositionally biased region" description="Low complexity" evidence="3">
    <location>
        <begin position="289"/>
        <end position="312"/>
    </location>
</feature>
<dbReference type="InterPro" id="IPR046982">
    <property type="entry name" value="BIN3/RVS161-like"/>
</dbReference>
<dbReference type="STRING" id="764103.G7E7Y9"/>
<dbReference type="Gene3D" id="2.30.30.40">
    <property type="entry name" value="SH3 Domains"/>
    <property type="match status" value="1"/>
</dbReference>
<keyword evidence="1 2" id="KW-0728">SH3 domain</keyword>
<dbReference type="GO" id="GO:0006897">
    <property type="term" value="P:endocytosis"/>
    <property type="evidence" value="ECO:0007669"/>
    <property type="project" value="InterPro"/>
</dbReference>
<dbReference type="PROSITE" id="PS51021">
    <property type="entry name" value="BAR"/>
    <property type="match status" value="1"/>
</dbReference>
<reference evidence="6 7" key="1">
    <citation type="journal article" date="2011" name="J. Gen. Appl. Microbiol.">
        <title>Draft genome sequencing of the enigmatic basidiomycete Mixia osmundae.</title>
        <authorList>
            <person name="Nishida H."/>
            <person name="Nagatsuka Y."/>
            <person name="Sugiyama J."/>
        </authorList>
    </citation>
    <scope>NUCLEOTIDE SEQUENCE [LARGE SCALE GENOMIC DNA]</scope>
    <source>
        <strain evidence="7">CBS 9802 / IAM 14324 / JCM 22182 / KY 12970</strain>
    </source>
</reference>
<dbReference type="PANTHER" id="PTHR47174">
    <property type="entry name" value="BRIDGING INTEGRATOR 3"/>
    <property type="match status" value="1"/>
</dbReference>
<name>G7E7Y9_MIXOS</name>
<dbReference type="Pfam" id="PF14604">
    <property type="entry name" value="SH3_9"/>
    <property type="match status" value="1"/>
</dbReference>
<evidence type="ECO:0000256" key="2">
    <source>
        <dbReference type="PROSITE-ProRule" id="PRU00192"/>
    </source>
</evidence>
<dbReference type="GO" id="GO:0043332">
    <property type="term" value="C:mating projection tip"/>
    <property type="evidence" value="ECO:0007669"/>
    <property type="project" value="TreeGrafter"/>
</dbReference>
<dbReference type="InterPro" id="IPR027267">
    <property type="entry name" value="AH/BAR_dom_sf"/>
</dbReference>
<dbReference type="InterPro" id="IPR001452">
    <property type="entry name" value="SH3_domain"/>
</dbReference>
<dbReference type="CDD" id="cd07599">
    <property type="entry name" value="BAR_Rvs167p"/>
    <property type="match status" value="1"/>
</dbReference>
<organism evidence="6 7">
    <name type="scientific">Mixia osmundae (strain CBS 9802 / IAM 14324 / JCM 22182 / KY 12970)</name>
    <dbReference type="NCBI Taxonomy" id="764103"/>
    <lineage>
        <taxon>Eukaryota</taxon>
        <taxon>Fungi</taxon>
        <taxon>Dikarya</taxon>
        <taxon>Basidiomycota</taxon>
        <taxon>Pucciniomycotina</taxon>
        <taxon>Mixiomycetes</taxon>
        <taxon>Mixiales</taxon>
        <taxon>Mixiaceae</taxon>
        <taxon>Mixia</taxon>
    </lineage>
</organism>
<evidence type="ECO:0008006" key="8">
    <source>
        <dbReference type="Google" id="ProtNLM"/>
    </source>
</evidence>
<dbReference type="SUPFAM" id="SSF103657">
    <property type="entry name" value="BAR/IMD domain-like"/>
    <property type="match status" value="1"/>
</dbReference>
<evidence type="ECO:0000256" key="1">
    <source>
        <dbReference type="ARBA" id="ARBA00022443"/>
    </source>
</evidence>
<evidence type="ECO:0000259" key="5">
    <source>
        <dbReference type="PROSITE" id="PS51021"/>
    </source>
</evidence>
<dbReference type="FunCoup" id="G7E7Y9">
    <property type="interactions" value="87"/>
</dbReference>
<dbReference type="InParanoid" id="G7E7Y9"/>
<protein>
    <recommendedName>
        <fullName evidence="8">BAR domain-containing protein</fullName>
    </recommendedName>
</protein>
<gene>
    <name evidence="6" type="primary">Mo05637</name>
    <name evidence="6" type="ORF">E5Q_05637</name>
</gene>
<dbReference type="GO" id="GO:0097320">
    <property type="term" value="P:plasma membrane tubulation"/>
    <property type="evidence" value="ECO:0007669"/>
    <property type="project" value="TreeGrafter"/>
</dbReference>
<feature type="region of interest" description="Disordered" evidence="3">
    <location>
        <begin position="283"/>
        <end position="333"/>
    </location>
</feature>